<dbReference type="Proteomes" id="UP000003598">
    <property type="component" value="Unassembled WGS sequence"/>
</dbReference>
<keyword evidence="2" id="KW-1185">Reference proteome</keyword>
<proteinExistence type="predicted"/>
<gene>
    <name evidence="1" type="ORF">HMPREF9441_00336</name>
</gene>
<protein>
    <submittedName>
        <fullName evidence="1">Uncharacterized protein</fullName>
    </submittedName>
</protein>
<reference evidence="1 2" key="1">
    <citation type="submission" date="2011-03" db="EMBL/GenBank/DDBJ databases">
        <authorList>
            <person name="Weinstock G."/>
            <person name="Sodergren E."/>
            <person name="Clifton S."/>
            <person name="Fulton L."/>
            <person name="Fulton B."/>
            <person name="Courtney L."/>
            <person name="Fronick C."/>
            <person name="Harrison M."/>
            <person name="Strong C."/>
            <person name="Farmer C."/>
            <person name="Delahaunty K."/>
            <person name="Markovic C."/>
            <person name="Hall O."/>
            <person name="Minx P."/>
            <person name="Tomlinson C."/>
            <person name="Mitreva M."/>
            <person name="Hou S."/>
            <person name="Chen J."/>
            <person name="Wollam A."/>
            <person name="Pepin K.H."/>
            <person name="Johnson M."/>
            <person name="Bhonagiri V."/>
            <person name="Zhang X."/>
            <person name="Suruliraj S."/>
            <person name="Warren W."/>
            <person name="Chinwalla A."/>
            <person name="Mardis E.R."/>
            <person name="Wilson R.K."/>
        </authorList>
    </citation>
    <scope>NUCLEOTIDE SEQUENCE [LARGE SCALE GENOMIC DNA]</scope>
    <source>
        <strain evidence="1 2">YIT 11840</strain>
    </source>
</reference>
<accession>G5SLW4</accession>
<evidence type="ECO:0000313" key="1">
    <source>
        <dbReference type="EMBL" id="EHH01880.1"/>
    </source>
</evidence>
<dbReference type="EMBL" id="AFFY01000003">
    <property type="protein sequence ID" value="EHH01880.1"/>
    <property type="molecule type" value="Genomic_DNA"/>
</dbReference>
<evidence type="ECO:0000313" key="2">
    <source>
        <dbReference type="Proteomes" id="UP000003598"/>
    </source>
</evidence>
<dbReference type="STRING" id="762968.HMPREF9441_00336"/>
<sequence length="53" mass="6409">MIDTIRKDIHFSIRCRELLSFFLFRDVKTAPKVLIRINRIHFEQFCPSTIQVD</sequence>
<dbReference type="AlphaFoldDB" id="G5SLW4"/>
<name>G5SLW4_9BACT</name>
<comment type="caution">
    <text evidence="1">The sequence shown here is derived from an EMBL/GenBank/DDBJ whole genome shotgun (WGS) entry which is preliminary data.</text>
</comment>
<dbReference type="HOGENOM" id="CLU_3138812_0_0_10"/>
<organism evidence="1 2">
    <name type="scientific">Paraprevotella clara YIT 11840</name>
    <dbReference type="NCBI Taxonomy" id="762968"/>
    <lineage>
        <taxon>Bacteria</taxon>
        <taxon>Pseudomonadati</taxon>
        <taxon>Bacteroidota</taxon>
        <taxon>Bacteroidia</taxon>
        <taxon>Bacteroidales</taxon>
        <taxon>Prevotellaceae</taxon>
        <taxon>Paraprevotella</taxon>
    </lineage>
</organism>